<sequence>MGQRIDKDRYSEAEFARFGERLAEQLAELHELLARPGFGTGPATIGAELELFLTTPDGRPLPRNHEVRDVAADDRLTLELGRFNLEANLTPLPLAGRPFTALERELHEVIALVDAAAAVEGGQTVAIGILPTLGELDFTHETMSDESRYRAMSRGMRRLRVEPYLVRIHGAEELELEVEGVILESANTSWQVHLRTAPADFARVYNAAQLAMGPVLAVSGNSPGFMGRRLWEETRIALFEEAADDRDLERLGRRDRRVAFGSGWVDSPEELFAVCVRDYEPLLPMTSRETARSRGDGAPALDELRLHQGTVWQWTRPVYDPADGGHLRVEMRALPAGPTPADMVANTAFLLGLTSALAVEPVEKFPFSSAYRNFYRAAIDGLDAALSWPGRREEVPAARLALDLLPVAKAGLDRVGVDPDESGRLLELVGERVTRRRTGSVWQREALAALDGDAARMVTRYRELALTGEPVHTWPRCTPPSR</sequence>
<dbReference type="Proteomes" id="UP000562352">
    <property type="component" value="Unassembled WGS sequence"/>
</dbReference>
<evidence type="ECO:0008006" key="4">
    <source>
        <dbReference type="Google" id="ProtNLM"/>
    </source>
</evidence>
<name>A0A841DI41_PLAVE</name>
<dbReference type="InterPro" id="IPR050141">
    <property type="entry name" value="GCL_type2/YbdK_subfam"/>
</dbReference>
<reference evidence="2 3" key="1">
    <citation type="submission" date="2020-08" db="EMBL/GenBank/DDBJ databases">
        <title>Genomic Encyclopedia of Type Strains, Phase III (KMG-III): the genomes of soil and plant-associated and newly described type strains.</title>
        <authorList>
            <person name="Whitman W."/>
        </authorList>
    </citation>
    <scope>NUCLEOTIDE SEQUENCE [LARGE SCALE GENOMIC DNA]</scope>
    <source>
        <strain evidence="2 3">CECT 3303</strain>
    </source>
</reference>
<dbReference type="Pfam" id="PF04107">
    <property type="entry name" value="GCS2"/>
    <property type="match status" value="1"/>
</dbReference>
<accession>A0A841DI41</accession>
<evidence type="ECO:0000256" key="1">
    <source>
        <dbReference type="ARBA" id="ARBA00048819"/>
    </source>
</evidence>
<keyword evidence="3" id="KW-1185">Reference proteome</keyword>
<evidence type="ECO:0000313" key="2">
    <source>
        <dbReference type="EMBL" id="MBB5968034.1"/>
    </source>
</evidence>
<dbReference type="Gene3D" id="3.30.590.20">
    <property type="match status" value="1"/>
</dbReference>
<dbReference type="InterPro" id="IPR014746">
    <property type="entry name" value="Gln_synth/guanido_kin_cat_dom"/>
</dbReference>
<proteinExistence type="predicted"/>
<protein>
    <recommendedName>
        <fullName evidence="4">Glutamate--cysteine ligase</fullName>
    </recommendedName>
</protein>
<evidence type="ECO:0000313" key="3">
    <source>
        <dbReference type="Proteomes" id="UP000562352"/>
    </source>
</evidence>
<organism evidence="2 3">
    <name type="scientific">Planomonospora venezuelensis</name>
    <dbReference type="NCBI Taxonomy" id="1999"/>
    <lineage>
        <taxon>Bacteria</taxon>
        <taxon>Bacillati</taxon>
        <taxon>Actinomycetota</taxon>
        <taxon>Actinomycetes</taxon>
        <taxon>Streptosporangiales</taxon>
        <taxon>Streptosporangiaceae</taxon>
        <taxon>Planomonospora</taxon>
    </lineage>
</organism>
<comment type="caution">
    <text evidence="2">The sequence shown here is derived from an EMBL/GenBank/DDBJ whole genome shotgun (WGS) entry which is preliminary data.</text>
</comment>
<gene>
    <name evidence="2" type="ORF">FHS22_007352</name>
</gene>
<dbReference type="GO" id="GO:0016879">
    <property type="term" value="F:ligase activity, forming carbon-nitrogen bonds"/>
    <property type="evidence" value="ECO:0007669"/>
    <property type="project" value="TreeGrafter"/>
</dbReference>
<dbReference type="PANTHER" id="PTHR36510:SF3">
    <property type="entry name" value="CONSERVED PROTEIN"/>
    <property type="match status" value="1"/>
</dbReference>
<dbReference type="RefSeq" id="WP_184948721.1">
    <property type="nucleotide sequence ID" value="NZ_BAAAWZ010000004.1"/>
</dbReference>
<dbReference type="AlphaFoldDB" id="A0A841DI41"/>
<dbReference type="PANTHER" id="PTHR36510">
    <property type="entry name" value="GLUTAMATE--CYSTEINE LIGASE 2-RELATED"/>
    <property type="match status" value="1"/>
</dbReference>
<dbReference type="InterPro" id="IPR006336">
    <property type="entry name" value="GCS2"/>
</dbReference>
<comment type="catalytic activity">
    <reaction evidence="1">
        <text>L-cysteine + L-glutamate + ATP = gamma-L-glutamyl-L-cysteine + ADP + phosphate + H(+)</text>
        <dbReference type="Rhea" id="RHEA:13285"/>
        <dbReference type="ChEBI" id="CHEBI:15378"/>
        <dbReference type="ChEBI" id="CHEBI:29985"/>
        <dbReference type="ChEBI" id="CHEBI:30616"/>
        <dbReference type="ChEBI" id="CHEBI:35235"/>
        <dbReference type="ChEBI" id="CHEBI:43474"/>
        <dbReference type="ChEBI" id="CHEBI:58173"/>
        <dbReference type="ChEBI" id="CHEBI:456216"/>
        <dbReference type="EC" id="6.3.2.2"/>
    </reaction>
</comment>
<dbReference type="EMBL" id="JACHJJ010000047">
    <property type="protein sequence ID" value="MBB5968034.1"/>
    <property type="molecule type" value="Genomic_DNA"/>
</dbReference>
<dbReference type="SUPFAM" id="SSF55931">
    <property type="entry name" value="Glutamine synthetase/guanido kinase"/>
    <property type="match status" value="1"/>
</dbReference>